<accession>A0A2N1JEN8</accession>
<dbReference type="InterPro" id="IPR036784">
    <property type="entry name" value="AK/P_DHK_N_sf"/>
</dbReference>
<keyword evidence="2 7" id="KW-0808">Transferase</keyword>
<dbReference type="Gene3D" id="1.20.140.20">
    <property type="entry name" value="Alpha-ketoacid/pyruvate dehydrogenase kinase, N-terminal domain"/>
    <property type="match status" value="1"/>
</dbReference>
<proteinExistence type="inferred from homology"/>
<dbReference type="InterPro" id="IPR036890">
    <property type="entry name" value="HATPase_C_sf"/>
</dbReference>
<sequence>MVSFLSCLLALLAVHWAVIVWRRWSIHNRTQRFVRDQRRKAGIPDSDKRPLSVAAADAAKQRQEAFQKQLQECSDVFGPAQPAPTAPTGTRAAHAPSRAPSGAQHAAIAPQRTALLGPRLHAYEPETFYGPLQPTPGAKRGHAETEPQRTTKRGRVEAQAAPSSRKRHADTAPEADGTRSADAREVRRKVESDEDSHDSASSSEMSVDAEEEPERAVRLKKRSVDTSDDHAPGDEWHDANGLRWRIGDDGVPRRAVLLVEMKPKFKMPRDTIHPDARAKVPTYTEKFLSHEEYEDAKRKKILSWQHQLAMAQTNAAMSPLSFESDDNVEDSLASLKTRRARGQARKNKGAELLFSEQARSPHSYAGSTAGIESFGTSLSDVSGGGDLSFSSSVGSEISSASGSRRLRLGLSPAPPNMLGQRYARIFAASPSPLSPARATLDHAARRKREEALMARIRADRAPREVAEEKTVVPTTAAPSAEQSVNLTGKPNTQSSTRFSFKKPETQAPDALSSAASDEDSAALGRFFYRNRSVVQWGNVPARRTTLQQLILFGRSARRNKALLMESANYLRTELTARIAHRLRDMQTLPFVAMSNEQLDSIYQYYWKTFETLRRMDTIDTMEQNERLIEVVTELLSERKNKLALIAGISSNCINYMEPEAVDLFLSRMLRSQVSREVLAKQHIALSLMQHGNQTPGAHASIGMIDTQLCIHESIQKSFQLARKAIAELYKWDPNDLRIPDMVVDGDKSTTIAYIVAHLEFILLELFKISIQATMAKHGSDRADAPETRPPAVQVTIVQGSDKGDMLVRISDAGGGLSPTNAEERDEETASVTRARGPLLLPGIEMASENAESGASLVWSFITIAEQLDKMNIKLELSDDRIQKDVTKRDPTASYPGGDGLMRLSVLNMDSKNGLPIVKLYAQLFGGDLNFRTLGGHGTDYYLRVPKFGTSKGTYAA</sequence>
<evidence type="ECO:0000313" key="12">
    <source>
        <dbReference type="Proteomes" id="UP000232875"/>
    </source>
</evidence>
<feature type="signal peptide" evidence="9">
    <location>
        <begin position="1"/>
        <end position="17"/>
    </location>
</feature>
<feature type="region of interest" description="Disordered" evidence="8">
    <location>
        <begin position="812"/>
        <end position="831"/>
    </location>
</feature>
<evidence type="ECO:0000256" key="7">
    <source>
        <dbReference type="RuleBase" id="RU366032"/>
    </source>
</evidence>
<dbReference type="Pfam" id="PF10436">
    <property type="entry name" value="BCDHK_Adom3"/>
    <property type="match status" value="1"/>
</dbReference>
<keyword evidence="6 7" id="KW-0496">Mitochondrion</keyword>
<feature type="chain" id="PRO_5014877614" description="Protein-serine/threonine kinase" evidence="9">
    <location>
        <begin position="18"/>
        <end position="956"/>
    </location>
</feature>
<feature type="compositionally biased region" description="Basic and acidic residues" evidence="8">
    <location>
        <begin position="176"/>
        <end position="191"/>
    </location>
</feature>
<feature type="region of interest" description="Disordered" evidence="8">
    <location>
        <begin position="126"/>
        <end position="237"/>
    </location>
</feature>
<feature type="domain" description="Branched-chain alpha-ketoacid dehydrogenase kinase/Pyruvate dehydrogenase kinase N-terminal" evidence="10">
    <location>
        <begin position="544"/>
        <end position="705"/>
    </location>
</feature>
<evidence type="ECO:0000256" key="6">
    <source>
        <dbReference type="ARBA" id="ARBA00023128"/>
    </source>
</evidence>
<organism evidence="11 12">
    <name type="scientific">Malassezia vespertilionis</name>
    <dbReference type="NCBI Taxonomy" id="2020962"/>
    <lineage>
        <taxon>Eukaryota</taxon>
        <taxon>Fungi</taxon>
        <taxon>Dikarya</taxon>
        <taxon>Basidiomycota</taxon>
        <taxon>Ustilaginomycotina</taxon>
        <taxon>Malasseziomycetes</taxon>
        <taxon>Malasseziales</taxon>
        <taxon>Malasseziaceae</taxon>
        <taxon>Malassezia</taxon>
    </lineage>
</organism>
<keyword evidence="9" id="KW-0732">Signal</keyword>
<evidence type="ECO:0000256" key="1">
    <source>
        <dbReference type="ARBA" id="ARBA00006155"/>
    </source>
</evidence>
<dbReference type="Proteomes" id="UP000232875">
    <property type="component" value="Unassembled WGS sequence"/>
</dbReference>
<dbReference type="STRING" id="2020962.A0A2N1JEN8"/>
<dbReference type="Gene3D" id="3.30.565.10">
    <property type="entry name" value="Histidine kinase-like ATPase, C-terminal domain"/>
    <property type="match status" value="2"/>
</dbReference>
<reference evidence="11 12" key="1">
    <citation type="submission" date="2017-10" db="EMBL/GenBank/DDBJ databases">
        <title>A novel species of cold-tolerant Malassezia isolated from bats.</title>
        <authorList>
            <person name="Lorch J.M."/>
            <person name="Palmer J.M."/>
            <person name="Vanderwolf K.J."/>
            <person name="Schmidt K.Z."/>
            <person name="Verant M.L."/>
            <person name="Weller T.J."/>
            <person name="Blehert D.S."/>
        </authorList>
    </citation>
    <scope>NUCLEOTIDE SEQUENCE [LARGE SCALE GENOMIC DNA]</scope>
    <source>
        <strain evidence="11 12">NWHC:44797-103</strain>
    </source>
</reference>
<name>A0A2N1JEN8_9BASI</name>
<feature type="region of interest" description="Disordered" evidence="8">
    <location>
        <begin position="464"/>
        <end position="516"/>
    </location>
</feature>
<feature type="compositionally biased region" description="Basic and acidic residues" evidence="8">
    <location>
        <begin position="214"/>
        <end position="237"/>
    </location>
</feature>
<feature type="compositionally biased region" description="Low complexity" evidence="8">
    <location>
        <begin position="86"/>
        <end position="96"/>
    </location>
</feature>
<protein>
    <recommendedName>
        <fullName evidence="7">Protein-serine/threonine kinase</fullName>
        <ecNumber evidence="7">2.7.11.-</ecNumber>
    </recommendedName>
</protein>
<evidence type="ECO:0000256" key="8">
    <source>
        <dbReference type="SAM" id="MobiDB-lite"/>
    </source>
</evidence>
<dbReference type="OrthoDB" id="3264224at2759"/>
<dbReference type="InterPro" id="IPR039028">
    <property type="entry name" value="BCKD/PDK"/>
</dbReference>
<dbReference type="SUPFAM" id="SSF69012">
    <property type="entry name" value="alpha-ketoacid dehydrogenase kinase, N-terminal domain"/>
    <property type="match status" value="1"/>
</dbReference>
<keyword evidence="4 7" id="KW-0418">Kinase</keyword>
<dbReference type="PANTHER" id="PTHR11947">
    <property type="entry name" value="PYRUVATE DEHYDROGENASE KINASE"/>
    <property type="match status" value="1"/>
</dbReference>
<keyword evidence="3 7" id="KW-0547">Nucleotide-binding</keyword>
<evidence type="ECO:0000256" key="9">
    <source>
        <dbReference type="SAM" id="SignalP"/>
    </source>
</evidence>
<evidence type="ECO:0000256" key="5">
    <source>
        <dbReference type="ARBA" id="ARBA00022840"/>
    </source>
</evidence>
<evidence type="ECO:0000256" key="2">
    <source>
        <dbReference type="ARBA" id="ARBA00022679"/>
    </source>
</evidence>
<dbReference type="InterPro" id="IPR018955">
    <property type="entry name" value="BCDHK/PDK_N"/>
</dbReference>
<gene>
    <name evidence="11" type="ORF">MVES_001126</name>
</gene>
<evidence type="ECO:0000256" key="3">
    <source>
        <dbReference type="ARBA" id="ARBA00022741"/>
    </source>
</evidence>
<feature type="compositionally biased region" description="Polar residues" evidence="8">
    <location>
        <begin position="472"/>
        <end position="498"/>
    </location>
</feature>
<comment type="similarity">
    <text evidence="1 7">Belongs to the PDK/BCKDK protein kinase family.</text>
</comment>
<dbReference type="GO" id="GO:0005524">
    <property type="term" value="F:ATP binding"/>
    <property type="evidence" value="ECO:0007669"/>
    <property type="project" value="UniProtKB-UniRule"/>
</dbReference>
<dbReference type="AlphaFoldDB" id="A0A2N1JEN8"/>
<keyword evidence="12" id="KW-1185">Reference proteome</keyword>
<feature type="region of interest" description="Disordered" evidence="8">
    <location>
        <begin position="77"/>
        <end position="107"/>
    </location>
</feature>
<dbReference type="GO" id="GO:0005759">
    <property type="term" value="C:mitochondrial matrix"/>
    <property type="evidence" value="ECO:0007669"/>
    <property type="project" value="UniProtKB-SubCell"/>
</dbReference>
<evidence type="ECO:0000256" key="4">
    <source>
        <dbReference type="ARBA" id="ARBA00022777"/>
    </source>
</evidence>
<keyword evidence="5 7" id="KW-0067">ATP-binding</keyword>
<comment type="subcellular location">
    <subcellularLocation>
        <location evidence="7">Mitochondrion matrix</location>
    </subcellularLocation>
</comment>
<dbReference type="EC" id="2.7.11.-" evidence="7"/>
<dbReference type="SUPFAM" id="SSF55874">
    <property type="entry name" value="ATPase domain of HSP90 chaperone/DNA topoisomerase II/histidine kinase"/>
    <property type="match status" value="1"/>
</dbReference>
<evidence type="ECO:0000259" key="10">
    <source>
        <dbReference type="Pfam" id="PF10436"/>
    </source>
</evidence>
<dbReference type="PANTHER" id="PTHR11947:SF25">
    <property type="entry name" value="[PYRUVATE DEHYDROGENASE (ACETYL-TRANSFERRING)] KINASE 2, MITOCHONDRIAL"/>
    <property type="match status" value="1"/>
</dbReference>
<dbReference type="EMBL" id="KZ454988">
    <property type="protein sequence ID" value="PKI85010.1"/>
    <property type="molecule type" value="Genomic_DNA"/>
</dbReference>
<evidence type="ECO:0000313" key="11">
    <source>
        <dbReference type="EMBL" id="PKI85010.1"/>
    </source>
</evidence>
<dbReference type="GO" id="GO:0010906">
    <property type="term" value="P:regulation of glucose metabolic process"/>
    <property type="evidence" value="ECO:0007669"/>
    <property type="project" value="TreeGrafter"/>
</dbReference>
<dbReference type="GO" id="GO:0004740">
    <property type="term" value="F:pyruvate dehydrogenase (acetyl-transferring) kinase activity"/>
    <property type="evidence" value="ECO:0007669"/>
    <property type="project" value="TreeGrafter"/>
</dbReference>